<sequence length="221" mass="25942">TLQIYRYGKYYPVTRSVQEWLPYPLNHLEICSFLFGNDFIPALVTISPNNYPTINQCLALEDFSEDSDTLTEEEEDDEKKTLPATHPVSIMARFIQNMTSCLRYQSPTHLNAALVESFWITFLWLQDYYTRSSFPQKYLENPVYDQFDRNQLLTALSTPRYSWACYQRAETIYQQIIRNPSTSEQAEQAVFMHEDVVNLLKVYWTKPADKVCVVLTLTKRS</sequence>
<name>A0A8X6TQY8_NEPPI</name>
<reference evidence="1" key="1">
    <citation type="submission" date="2020-08" db="EMBL/GenBank/DDBJ databases">
        <title>Multicomponent nature underlies the extraordinary mechanical properties of spider dragline silk.</title>
        <authorList>
            <person name="Kono N."/>
            <person name="Nakamura H."/>
            <person name="Mori M."/>
            <person name="Yoshida Y."/>
            <person name="Ohtoshi R."/>
            <person name="Malay A.D."/>
            <person name="Moran D.A.P."/>
            <person name="Tomita M."/>
            <person name="Numata K."/>
            <person name="Arakawa K."/>
        </authorList>
    </citation>
    <scope>NUCLEOTIDE SEQUENCE</scope>
</reference>
<dbReference type="OrthoDB" id="6419806at2759"/>
<feature type="non-terminal residue" evidence="1">
    <location>
        <position position="1"/>
    </location>
</feature>
<accession>A0A8X6TQY8</accession>
<comment type="caution">
    <text evidence="1">The sequence shown here is derived from an EMBL/GenBank/DDBJ whole genome shotgun (WGS) entry which is preliminary data.</text>
</comment>
<dbReference type="Proteomes" id="UP000887013">
    <property type="component" value="Unassembled WGS sequence"/>
</dbReference>
<protein>
    <submittedName>
        <fullName evidence="1">XRN_N domain-containing protein</fullName>
    </submittedName>
</protein>
<proteinExistence type="predicted"/>
<evidence type="ECO:0000313" key="2">
    <source>
        <dbReference type="Proteomes" id="UP000887013"/>
    </source>
</evidence>
<dbReference type="EMBL" id="BMAW01015010">
    <property type="protein sequence ID" value="GFT41562.1"/>
    <property type="molecule type" value="Genomic_DNA"/>
</dbReference>
<organism evidence="1 2">
    <name type="scientific">Nephila pilipes</name>
    <name type="common">Giant wood spider</name>
    <name type="synonym">Nephila maculata</name>
    <dbReference type="NCBI Taxonomy" id="299642"/>
    <lineage>
        <taxon>Eukaryota</taxon>
        <taxon>Metazoa</taxon>
        <taxon>Ecdysozoa</taxon>
        <taxon>Arthropoda</taxon>
        <taxon>Chelicerata</taxon>
        <taxon>Arachnida</taxon>
        <taxon>Araneae</taxon>
        <taxon>Araneomorphae</taxon>
        <taxon>Entelegynae</taxon>
        <taxon>Araneoidea</taxon>
        <taxon>Nephilidae</taxon>
        <taxon>Nephila</taxon>
    </lineage>
</organism>
<evidence type="ECO:0000313" key="1">
    <source>
        <dbReference type="EMBL" id="GFT41562.1"/>
    </source>
</evidence>
<dbReference type="AlphaFoldDB" id="A0A8X6TQY8"/>
<gene>
    <name evidence="1" type="primary">AVEN_261810_1</name>
    <name evidence="1" type="ORF">NPIL_503351</name>
</gene>
<keyword evidence="2" id="KW-1185">Reference proteome</keyword>